<evidence type="ECO:0000313" key="1">
    <source>
        <dbReference type="EMBL" id="JAE09033.1"/>
    </source>
</evidence>
<protein>
    <submittedName>
        <fullName evidence="1">Uncharacterized protein</fullName>
    </submittedName>
</protein>
<sequence length="8" mass="882">MVVWCTGS</sequence>
<name>A0A0A9FL79_ARUDO</name>
<proteinExistence type="predicted"/>
<organism evidence="1">
    <name type="scientific">Arundo donax</name>
    <name type="common">Giant reed</name>
    <name type="synonym">Donax arundinaceus</name>
    <dbReference type="NCBI Taxonomy" id="35708"/>
    <lineage>
        <taxon>Eukaryota</taxon>
        <taxon>Viridiplantae</taxon>
        <taxon>Streptophyta</taxon>
        <taxon>Embryophyta</taxon>
        <taxon>Tracheophyta</taxon>
        <taxon>Spermatophyta</taxon>
        <taxon>Magnoliopsida</taxon>
        <taxon>Liliopsida</taxon>
        <taxon>Poales</taxon>
        <taxon>Poaceae</taxon>
        <taxon>PACMAD clade</taxon>
        <taxon>Arundinoideae</taxon>
        <taxon>Arundineae</taxon>
        <taxon>Arundo</taxon>
    </lineage>
</organism>
<reference evidence="1" key="1">
    <citation type="submission" date="2014-09" db="EMBL/GenBank/DDBJ databases">
        <authorList>
            <person name="Magalhaes I.L.F."/>
            <person name="Oliveira U."/>
            <person name="Santos F.R."/>
            <person name="Vidigal T.H.D.A."/>
            <person name="Brescovit A.D."/>
            <person name="Santos A.J."/>
        </authorList>
    </citation>
    <scope>NUCLEOTIDE SEQUENCE</scope>
    <source>
        <tissue evidence="1">Shoot tissue taken approximately 20 cm above the soil surface</tissue>
    </source>
</reference>
<accession>A0A0A9FL79</accession>
<dbReference type="EMBL" id="GBRH01188863">
    <property type="protein sequence ID" value="JAE09033.1"/>
    <property type="molecule type" value="Transcribed_RNA"/>
</dbReference>
<reference evidence="1" key="2">
    <citation type="journal article" date="2015" name="Data Brief">
        <title>Shoot transcriptome of the giant reed, Arundo donax.</title>
        <authorList>
            <person name="Barrero R.A."/>
            <person name="Guerrero F.D."/>
            <person name="Moolhuijzen P."/>
            <person name="Goolsby J.A."/>
            <person name="Tidwell J."/>
            <person name="Bellgard S.E."/>
            <person name="Bellgard M.I."/>
        </authorList>
    </citation>
    <scope>NUCLEOTIDE SEQUENCE</scope>
    <source>
        <tissue evidence="1">Shoot tissue taken approximately 20 cm above the soil surface</tissue>
    </source>
</reference>